<keyword evidence="2" id="KW-1133">Transmembrane helix</keyword>
<dbReference type="AlphaFoldDB" id="F2UTR7"/>
<evidence type="ECO:0000313" key="4">
    <source>
        <dbReference type="Proteomes" id="UP000007799"/>
    </source>
</evidence>
<feature type="non-terminal residue" evidence="3">
    <location>
        <position position="1"/>
    </location>
</feature>
<feature type="region of interest" description="Disordered" evidence="1">
    <location>
        <begin position="173"/>
        <end position="226"/>
    </location>
</feature>
<protein>
    <submittedName>
        <fullName evidence="3">Uncharacterized protein</fullName>
    </submittedName>
</protein>
<dbReference type="RefSeq" id="XP_004987437.1">
    <property type="nucleotide sequence ID" value="XM_004987380.1"/>
</dbReference>
<keyword evidence="2" id="KW-0472">Membrane</keyword>
<gene>
    <name evidence="3" type="ORF">PTSG_13232</name>
</gene>
<name>F2UTR7_SALR5</name>
<dbReference type="InParanoid" id="F2UTR7"/>
<sequence>GTAAWQIAVAIVGGVVLIAAVVLAVIGRRRRGVSPPAAHKAAKERQTVAFTNPAYDTPGDITAWGADDTGEYQDFDAVQGDGNDLYDEPALAHGKGRVVHNPLYDGVDEDAAMLGMYADASVLRSSGGGGGDEDDAGETYMAIGEEGAVLFGDEEEGVDEADYADLEEIGYLDVGPEAEGDGAGGDDADVEAMYEDMADTSDEEHGFGSDYDEVDGAQAAAEDSDE</sequence>
<reference evidence="3" key="1">
    <citation type="submission" date="2009-08" db="EMBL/GenBank/DDBJ databases">
        <title>Annotation of Salpingoeca rosetta.</title>
        <authorList>
            <consortium name="The Broad Institute Genome Sequencing Platform"/>
            <person name="Russ C."/>
            <person name="Cuomo C."/>
            <person name="Burger G."/>
            <person name="Gray M.W."/>
            <person name="Holland P.W.H."/>
            <person name="King N."/>
            <person name="Lang F.B.F."/>
            <person name="Roger A.J."/>
            <person name="Ruiz-Trillo I."/>
            <person name="Young S.K."/>
            <person name="Zeng Q."/>
            <person name="Gargeya S."/>
            <person name="Alvarado L."/>
            <person name="Berlin A."/>
            <person name="Chapman S.B."/>
            <person name="Chen Z."/>
            <person name="Freedman E."/>
            <person name="Gellesch M."/>
            <person name="Goldberg J."/>
            <person name="Griggs A."/>
            <person name="Gujja S."/>
            <person name="Heilman E."/>
            <person name="Heiman D."/>
            <person name="Howarth C."/>
            <person name="Mehta T."/>
            <person name="Neiman D."/>
            <person name="Pearson M."/>
            <person name="Roberts A."/>
            <person name="Saif S."/>
            <person name="Shea T."/>
            <person name="Shenoy N."/>
            <person name="Sisk P."/>
            <person name="Stolte C."/>
            <person name="Sykes S."/>
            <person name="White J."/>
            <person name="Yandava C."/>
            <person name="Haas B."/>
            <person name="Nusbaum C."/>
            <person name="Birren B."/>
        </authorList>
    </citation>
    <scope>NUCLEOTIDE SEQUENCE [LARGE SCALE GENOMIC DNA]</scope>
    <source>
        <strain evidence="3">ATCC 50818</strain>
    </source>
</reference>
<evidence type="ECO:0000313" key="3">
    <source>
        <dbReference type="EMBL" id="EGD74752.1"/>
    </source>
</evidence>
<evidence type="ECO:0000256" key="2">
    <source>
        <dbReference type="SAM" id="Phobius"/>
    </source>
</evidence>
<keyword evidence="4" id="KW-1185">Reference proteome</keyword>
<accession>F2UTR7</accession>
<feature type="compositionally biased region" description="Acidic residues" evidence="1">
    <location>
        <begin position="173"/>
        <end position="202"/>
    </location>
</feature>
<proteinExistence type="predicted"/>
<organism evidence="4">
    <name type="scientific">Salpingoeca rosetta (strain ATCC 50818 / BSB-021)</name>
    <dbReference type="NCBI Taxonomy" id="946362"/>
    <lineage>
        <taxon>Eukaryota</taxon>
        <taxon>Choanoflagellata</taxon>
        <taxon>Craspedida</taxon>
        <taxon>Salpingoecidae</taxon>
        <taxon>Salpingoeca</taxon>
    </lineage>
</organism>
<dbReference type="CDD" id="cd12087">
    <property type="entry name" value="TM_EGFR-like"/>
    <property type="match status" value="1"/>
</dbReference>
<feature type="transmembrane region" description="Helical" evidence="2">
    <location>
        <begin position="6"/>
        <end position="26"/>
    </location>
</feature>
<dbReference type="Proteomes" id="UP000007799">
    <property type="component" value="Unassembled WGS sequence"/>
</dbReference>
<dbReference type="EMBL" id="GL833105">
    <property type="protein sequence ID" value="EGD74752.1"/>
    <property type="molecule type" value="Genomic_DNA"/>
</dbReference>
<dbReference type="GeneID" id="16067956"/>
<dbReference type="KEGG" id="sre:PTSG_13232"/>
<keyword evidence="2" id="KW-0812">Transmembrane</keyword>
<evidence type="ECO:0000256" key="1">
    <source>
        <dbReference type="SAM" id="MobiDB-lite"/>
    </source>
</evidence>